<name>A0ABD7FZS7_9VIBR</name>
<dbReference type="EMBL" id="QKKU01000004">
    <property type="protein sequence ID" value="RBM72418.1"/>
    <property type="molecule type" value="Genomic_DNA"/>
</dbReference>
<protein>
    <recommendedName>
        <fullName evidence="3">DUF3265 domain-containing protein</fullName>
    </recommendedName>
</protein>
<organism evidence="1 2">
    <name type="scientific">Vibrio paracholerae</name>
    <dbReference type="NCBI Taxonomy" id="650003"/>
    <lineage>
        <taxon>Bacteria</taxon>
        <taxon>Pseudomonadati</taxon>
        <taxon>Pseudomonadota</taxon>
        <taxon>Gammaproteobacteria</taxon>
        <taxon>Vibrionales</taxon>
        <taxon>Vibrionaceae</taxon>
        <taxon>Vibrio</taxon>
    </lineage>
</organism>
<evidence type="ECO:0000313" key="2">
    <source>
        <dbReference type="Proteomes" id="UP000252199"/>
    </source>
</evidence>
<dbReference type="Proteomes" id="UP000252199">
    <property type="component" value="Unassembled WGS sequence"/>
</dbReference>
<comment type="caution">
    <text evidence="1">The sequence shown here is derived from an EMBL/GenBank/DDBJ whole genome shotgun (WGS) entry which is preliminary data.</text>
</comment>
<dbReference type="AlphaFoldDB" id="A0ABD7FZS7"/>
<feature type="non-terminal residue" evidence="1">
    <location>
        <position position="1"/>
    </location>
</feature>
<sequence length="61" mass="7279">RVPTQIDWFILLKSFSYRNRFYAQFARAAYITLIQLSVKRYFLTFSSLLLSLCDLHLTPCQ</sequence>
<accession>A0ABD7FZS7</accession>
<evidence type="ECO:0008006" key="3">
    <source>
        <dbReference type="Google" id="ProtNLM"/>
    </source>
</evidence>
<gene>
    <name evidence="1" type="ORF">DLR72_00625</name>
</gene>
<proteinExistence type="predicted"/>
<evidence type="ECO:0000313" key="1">
    <source>
        <dbReference type="EMBL" id="RBM72418.1"/>
    </source>
</evidence>
<reference evidence="1 2" key="1">
    <citation type="submission" date="2018-06" db="EMBL/GenBank/DDBJ databases">
        <title>Draft genome sequences of nine Vibrio sp. clinical isolates from across the United States representing the closest known relative of Vibrio cholerae.</title>
        <authorList>
            <person name="Islam M.T."/>
            <person name="Liang K."/>
            <person name="Im M.S."/>
            <person name="Winkjer J."/>
            <person name="Busby S."/>
            <person name="Batra D."/>
            <person name="Rowe L."/>
            <person name="Tarr C.L."/>
            <person name="Boucher Y."/>
        </authorList>
    </citation>
    <scope>NUCLEOTIDE SEQUENCE [LARGE SCALE GENOMIC DNA]</scope>
    <source>
        <strain evidence="1 2">2017V-1110</strain>
    </source>
</reference>